<proteinExistence type="predicted"/>
<dbReference type="AlphaFoldDB" id="A0A9Q0M4V6"/>
<comment type="caution">
    <text evidence="1">The sequence shown here is derived from an EMBL/GenBank/DDBJ whole genome shotgun (WGS) entry which is preliminary data.</text>
</comment>
<reference evidence="1" key="1">
    <citation type="submission" date="2022-12" db="EMBL/GenBank/DDBJ databases">
        <title>Genome assemblies of Blomia tropicalis.</title>
        <authorList>
            <person name="Cui Y."/>
        </authorList>
    </citation>
    <scope>NUCLEOTIDE SEQUENCE</scope>
    <source>
        <tissue evidence="1">Adult mites</tissue>
    </source>
</reference>
<name>A0A9Q0M4V6_BLOTA</name>
<evidence type="ECO:0000313" key="2">
    <source>
        <dbReference type="Proteomes" id="UP001142055"/>
    </source>
</evidence>
<gene>
    <name evidence="1" type="ORF">RDWZM_005083</name>
</gene>
<accession>A0A9Q0M4V6</accession>
<sequence length="413" mass="48119">MFRATKLIKQHYWHLANSSWLKNSINVSTTYSIEDEEWNKSERIEAKTCYDVRRHFTFQCGDHLHSNYTMDRNCTSKEKILVYRRASIRYQCTVIIDSNNCRQFQKWPPSANKLIPIQCRDVQISLLIPESADSVRESATQVPYKSGYDKYIIWLNISNFDHHHEGLYHVRLQTIDPDSRTLYQHRLILALDSNSSMLKNKDSKCDLKKADRCTQILYIYGDPNYQMSNTVEEAEHFCNMTREAEQCVRNFASNCVKPFARQYINLMLAGPTHVLRKRCSNVGIKKYLEHRECINSTKSRIDVCNDNTIKDTMRILKAKKEDWIPLSCCFISKSTQCSTSAINDEPKCGDKSRSYMKEAIKGFSGEVFDLFCGSDLLWDSHNCKKLTKNLSIDLKTKKPLSVLPIVLDMMERF</sequence>
<dbReference type="PANTHER" id="PTHR33964">
    <property type="entry name" value="RE45066P-RELATED"/>
    <property type="match status" value="1"/>
</dbReference>
<organism evidence="1 2">
    <name type="scientific">Blomia tropicalis</name>
    <name type="common">Mite</name>
    <dbReference type="NCBI Taxonomy" id="40697"/>
    <lineage>
        <taxon>Eukaryota</taxon>
        <taxon>Metazoa</taxon>
        <taxon>Ecdysozoa</taxon>
        <taxon>Arthropoda</taxon>
        <taxon>Chelicerata</taxon>
        <taxon>Arachnida</taxon>
        <taxon>Acari</taxon>
        <taxon>Acariformes</taxon>
        <taxon>Sarcoptiformes</taxon>
        <taxon>Astigmata</taxon>
        <taxon>Glycyphagoidea</taxon>
        <taxon>Echimyopodidae</taxon>
        <taxon>Blomia</taxon>
    </lineage>
</organism>
<evidence type="ECO:0000313" key="1">
    <source>
        <dbReference type="EMBL" id="KAJ6219271.1"/>
    </source>
</evidence>
<dbReference type="Proteomes" id="UP001142055">
    <property type="component" value="Chromosome 2"/>
</dbReference>
<protein>
    <submittedName>
        <fullName evidence="1">Uncharacterized protein</fullName>
    </submittedName>
</protein>
<dbReference type="EMBL" id="JAPWDV010000002">
    <property type="protein sequence ID" value="KAJ6219271.1"/>
    <property type="molecule type" value="Genomic_DNA"/>
</dbReference>
<keyword evidence="2" id="KW-1185">Reference proteome</keyword>
<dbReference type="PANTHER" id="PTHR33964:SF1">
    <property type="entry name" value="RE45066P"/>
    <property type="match status" value="1"/>
</dbReference>